<dbReference type="GO" id="GO:0005886">
    <property type="term" value="C:plasma membrane"/>
    <property type="evidence" value="ECO:0007669"/>
    <property type="project" value="UniProtKB-SubCell"/>
</dbReference>
<keyword evidence="5 11" id="KW-0762">Sugar transport</keyword>
<dbReference type="InterPro" id="IPR004316">
    <property type="entry name" value="SWEET_rpt"/>
</dbReference>
<dbReference type="Pfam" id="PF03083">
    <property type="entry name" value="MtN3_slv"/>
    <property type="match status" value="1"/>
</dbReference>
<feature type="transmembrane region" description="Helical" evidence="10">
    <location>
        <begin position="70"/>
        <end position="92"/>
    </location>
</feature>
<dbReference type="GO" id="GO:0051119">
    <property type="term" value="F:sugar transmembrane transporter activity"/>
    <property type="evidence" value="ECO:0007669"/>
    <property type="project" value="InterPro"/>
</dbReference>
<evidence type="ECO:0000256" key="8">
    <source>
        <dbReference type="ARBA" id="ARBA00022989"/>
    </source>
</evidence>
<dbReference type="PANTHER" id="PTHR10791">
    <property type="entry name" value="RAG1-ACTIVATING PROTEIN 1"/>
    <property type="match status" value="1"/>
</dbReference>
<keyword evidence="4" id="KW-1003">Cell membrane</keyword>
<feature type="transmembrane region" description="Helical" evidence="10">
    <location>
        <begin position="104"/>
        <end position="124"/>
    </location>
</feature>
<dbReference type="OrthoDB" id="409725at2759"/>
<feature type="transmembrane region" description="Helical" evidence="10">
    <location>
        <begin position="131"/>
        <end position="148"/>
    </location>
</feature>
<dbReference type="PANTHER" id="PTHR10791:SF130">
    <property type="entry name" value="BIDIRECTIONAL SUGAR TRANSPORTER SWEET6-RELATED"/>
    <property type="match status" value="1"/>
</dbReference>
<dbReference type="AlphaFoldDB" id="A0A2H9ZVE8"/>
<evidence type="ECO:0000256" key="1">
    <source>
        <dbReference type="ARBA" id="ARBA00004651"/>
    </source>
</evidence>
<evidence type="ECO:0000256" key="10">
    <source>
        <dbReference type="SAM" id="Phobius"/>
    </source>
</evidence>
<evidence type="ECO:0000256" key="4">
    <source>
        <dbReference type="ARBA" id="ARBA00022475"/>
    </source>
</evidence>
<name>A0A2H9ZVE8_9ASPA</name>
<accession>A0A2H9ZVE8</accession>
<evidence type="ECO:0000256" key="3">
    <source>
        <dbReference type="ARBA" id="ARBA00022448"/>
    </source>
</evidence>
<protein>
    <submittedName>
        <fullName evidence="11">Bidirectional sugar transporter SWEET4</fullName>
    </submittedName>
</protein>
<evidence type="ECO:0000256" key="5">
    <source>
        <dbReference type="ARBA" id="ARBA00022597"/>
    </source>
</evidence>
<feature type="transmembrane region" description="Helical" evidence="10">
    <location>
        <begin position="154"/>
        <end position="174"/>
    </location>
</feature>
<organism evidence="11 12">
    <name type="scientific">Apostasia shenzhenica</name>
    <dbReference type="NCBI Taxonomy" id="1088818"/>
    <lineage>
        <taxon>Eukaryota</taxon>
        <taxon>Viridiplantae</taxon>
        <taxon>Streptophyta</taxon>
        <taxon>Embryophyta</taxon>
        <taxon>Tracheophyta</taxon>
        <taxon>Spermatophyta</taxon>
        <taxon>Magnoliopsida</taxon>
        <taxon>Liliopsida</taxon>
        <taxon>Asparagales</taxon>
        <taxon>Orchidaceae</taxon>
        <taxon>Apostasioideae</taxon>
        <taxon>Apostasia</taxon>
    </lineage>
</organism>
<feature type="transmembrane region" description="Helical" evidence="10">
    <location>
        <begin position="45"/>
        <end position="63"/>
    </location>
</feature>
<keyword evidence="3" id="KW-0813">Transport</keyword>
<evidence type="ECO:0000313" key="11">
    <source>
        <dbReference type="EMBL" id="PKA47268.1"/>
    </source>
</evidence>
<reference evidence="11 12" key="1">
    <citation type="journal article" date="2017" name="Nature">
        <title>The Apostasia genome and the evolution of orchids.</title>
        <authorList>
            <person name="Zhang G.Q."/>
            <person name="Liu K.W."/>
            <person name="Li Z."/>
            <person name="Lohaus R."/>
            <person name="Hsiao Y.Y."/>
            <person name="Niu S.C."/>
            <person name="Wang J.Y."/>
            <person name="Lin Y.C."/>
            <person name="Xu Q."/>
            <person name="Chen L.J."/>
            <person name="Yoshida K."/>
            <person name="Fujiwara S."/>
            <person name="Wang Z.W."/>
            <person name="Zhang Y.Q."/>
            <person name="Mitsuda N."/>
            <person name="Wang M."/>
            <person name="Liu G.H."/>
            <person name="Pecoraro L."/>
            <person name="Huang H.X."/>
            <person name="Xiao X.J."/>
            <person name="Lin M."/>
            <person name="Wu X.Y."/>
            <person name="Wu W.L."/>
            <person name="Chen Y.Y."/>
            <person name="Chang S.B."/>
            <person name="Sakamoto S."/>
            <person name="Ohme-Takagi M."/>
            <person name="Yagi M."/>
            <person name="Zeng S.J."/>
            <person name="Shen C.Y."/>
            <person name="Yeh C.M."/>
            <person name="Luo Y.B."/>
            <person name="Tsai W.C."/>
            <person name="Van de Peer Y."/>
            <person name="Liu Z.J."/>
        </authorList>
    </citation>
    <scope>NUCLEOTIDE SEQUENCE [LARGE SCALE GENOMIC DNA]</scope>
    <source>
        <strain evidence="12">cv. Shenzhen</strain>
        <tissue evidence="11">Stem</tissue>
    </source>
</reference>
<keyword evidence="9 10" id="KW-0472">Membrane</keyword>
<evidence type="ECO:0000313" key="12">
    <source>
        <dbReference type="Proteomes" id="UP000236161"/>
    </source>
</evidence>
<evidence type="ECO:0000256" key="6">
    <source>
        <dbReference type="ARBA" id="ARBA00022692"/>
    </source>
</evidence>
<dbReference type="FunFam" id="1.20.1280.290:FF:000001">
    <property type="entry name" value="Bidirectional sugar transporter SWEET"/>
    <property type="match status" value="1"/>
</dbReference>
<keyword evidence="7" id="KW-0677">Repeat</keyword>
<dbReference type="EMBL" id="KZ453531">
    <property type="protein sequence ID" value="PKA47268.1"/>
    <property type="molecule type" value="Genomic_DNA"/>
</dbReference>
<keyword evidence="8 10" id="KW-1133">Transmembrane helix</keyword>
<gene>
    <name evidence="11" type="primary">SWEET4</name>
    <name evidence="11" type="ORF">AXF42_Ash017213</name>
</gene>
<evidence type="ECO:0000256" key="2">
    <source>
        <dbReference type="ARBA" id="ARBA00007809"/>
    </source>
</evidence>
<keyword evidence="12" id="KW-1185">Reference proteome</keyword>
<dbReference type="Proteomes" id="UP000236161">
    <property type="component" value="Unassembled WGS sequence"/>
</dbReference>
<keyword evidence="6 10" id="KW-0812">Transmembrane</keyword>
<evidence type="ECO:0000256" key="9">
    <source>
        <dbReference type="ARBA" id="ARBA00023136"/>
    </source>
</evidence>
<feature type="transmembrane region" description="Helical" evidence="10">
    <location>
        <begin position="7"/>
        <end position="25"/>
    </location>
</feature>
<dbReference type="InterPro" id="IPR047664">
    <property type="entry name" value="SWEET"/>
</dbReference>
<comment type="subcellular location">
    <subcellularLocation>
        <location evidence="1">Cell membrane</location>
        <topology evidence="1">Multi-pass membrane protein</topology>
    </subcellularLocation>
</comment>
<proteinExistence type="inferred from homology"/>
<dbReference type="Gene3D" id="1.20.1280.290">
    <property type="match status" value="1"/>
</dbReference>
<comment type="similarity">
    <text evidence="2">Belongs to the SWEET sugar transporter family.</text>
</comment>
<sequence>MVSSDDVRTAVGIVGNAISLCLFLSPLSTFYKIWRRKSVEEFSVFPYVATLLNCMLWLLYGLPLVRPNSILVITINGTGTAIELSYVLLYLLYSAGPKRLKAALMFAGDLAFVGATAAVVLTVFHTHKDRTRVVGILCVVFNVVMYIAPLSVMIPNTLGLLFTTAQLVLYAMYYKSTKRQIAERKKMNGEVALNDVGKANASPAAGTDLA</sequence>
<evidence type="ECO:0000256" key="7">
    <source>
        <dbReference type="ARBA" id="ARBA00022737"/>
    </source>
</evidence>